<keyword evidence="5 8" id="KW-0812">Transmembrane</keyword>
<dbReference type="Proteomes" id="UP001595704">
    <property type="component" value="Unassembled WGS sequence"/>
</dbReference>
<comment type="similarity">
    <text evidence="2">Belongs to the CPA3 antiporters (TC 2.A.63) subunit F family.</text>
</comment>
<dbReference type="Pfam" id="PF04066">
    <property type="entry name" value="MrpF_PhaF"/>
    <property type="match status" value="1"/>
</dbReference>
<reference evidence="10" key="1">
    <citation type="journal article" date="2019" name="Int. J. Syst. Evol. Microbiol.">
        <title>The Global Catalogue of Microorganisms (GCM) 10K type strain sequencing project: providing services to taxonomists for standard genome sequencing and annotation.</title>
        <authorList>
            <consortium name="The Broad Institute Genomics Platform"/>
            <consortium name="The Broad Institute Genome Sequencing Center for Infectious Disease"/>
            <person name="Wu L."/>
            <person name="Ma J."/>
        </authorList>
    </citation>
    <scope>NUCLEOTIDE SEQUENCE [LARGE SCALE GENOMIC DNA]</scope>
    <source>
        <strain evidence="10">KCTC 42282</strain>
    </source>
</reference>
<dbReference type="EMBL" id="JBHRYC010000026">
    <property type="protein sequence ID" value="MFC3636772.1"/>
    <property type="molecule type" value="Genomic_DNA"/>
</dbReference>
<evidence type="ECO:0000313" key="9">
    <source>
        <dbReference type="EMBL" id="MFC3636772.1"/>
    </source>
</evidence>
<evidence type="ECO:0000256" key="6">
    <source>
        <dbReference type="ARBA" id="ARBA00022989"/>
    </source>
</evidence>
<keyword evidence="7 8" id="KW-0472">Membrane</keyword>
<dbReference type="RefSeq" id="WP_244642763.1">
    <property type="nucleotide sequence ID" value="NZ_BNCG01000002.1"/>
</dbReference>
<feature type="transmembrane region" description="Helical" evidence="8">
    <location>
        <begin position="67"/>
        <end position="91"/>
    </location>
</feature>
<protein>
    <submittedName>
        <fullName evidence="9">Monovalent cation/H+ antiporter complex subunit F</fullName>
    </submittedName>
</protein>
<keyword evidence="6 8" id="KW-1133">Transmembrane helix</keyword>
<evidence type="ECO:0000256" key="5">
    <source>
        <dbReference type="ARBA" id="ARBA00022692"/>
    </source>
</evidence>
<feature type="transmembrane region" description="Helical" evidence="8">
    <location>
        <begin position="6"/>
        <end position="31"/>
    </location>
</feature>
<sequence>MADSSWTASLAAVITQIAAALIFMALLFGGVRLAIGRTLVDRIVAIDMLTVISLSLIALYAHVSGRFVYIDVALVYGLLSFLAVLAIARFLEKGL</sequence>
<dbReference type="PANTHER" id="PTHR34702">
    <property type="entry name" value="NA(+)/H(+) ANTIPORTER SUBUNIT F1"/>
    <property type="match status" value="1"/>
</dbReference>
<dbReference type="InterPro" id="IPR007208">
    <property type="entry name" value="MrpF/PhaF-like"/>
</dbReference>
<evidence type="ECO:0000256" key="1">
    <source>
        <dbReference type="ARBA" id="ARBA00004651"/>
    </source>
</evidence>
<evidence type="ECO:0000256" key="8">
    <source>
        <dbReference type="SAM" id="Phobius"/>
    </source>
</evidence>
<comment type="caution">
    <text evidence="9">The sequence shown here is derived from an EMBL/GenBank/DDBJ whole genome shotgun (WGS) entry which is preliminary data.</text>
</comment>
<evidence type="ECO:0000256" key="7">
    <source>
        <dbReference type="ARBA" id="ARBA00023136"/>
    </source>
</evidence>
<comment type="subcellular location">
    <subcellularLocation>
        <location evidence="1">Cell membrane</location>
        <topology evidence="1">Multi-pass membrane protein</topology>
    </subcellularLocation>
</comment>
<evidence type="ECO:0000256" key="4">
    <source>
        <dbReference type="ARBA" id="ARBA00022475"/>
    </source>
</evidence>
<evidence type="ECO:0000256" key="3">
    <source>
        <dbReference type="ARBA" id="ARBA00022448"/>
    </source>
</evidence>
<evidence type="ECO:0000256" key="2">
    <source>
        <dbReference type="ARBA" id="ARBA00009212"/>
    </source>
</evidence>
<feature type="transmembrane region" description="Helical" evidence="8">
    <location>
        <begin position="43"/>
        <end position="61"/>
    </location>
</feature>
<proteinExistence type="inferred from homology"/>
<organism evidence="9 10">
    <name type="scientific">Camelimonas fluminis</name>
    <dbReference type="NCBI Taxonomy" id="1576911"/>
    <lineage>
        <taxon>Bacteria</taxon>
        <taxon>Pseudomonadati</taxon>
        <taxon>Pseudomonadota</taxon>
        <taxon>Alphaproteobacteria</taxon>
        <taxon>Hyphomicrobiales</taxon>
        <taxon>Chelatococcaceae</taxon>
        <taxon>Camelimonas</taxon>
    </lineage>
</organism>
<accession>A0ABV7UE71</accession>
<keyword evidence="3" id="KW-0813">Transport</keyword>
<gene>
    <name evidence="9" type="ORF">ACFONL_05170</name>
</gene>
<dbReference type="PANTHER" id="PTHR34702:SF1">
    <property type="entry name" value="NA(+)_H(+) ANTIPORTER SUBUNIT F"/>
    <property type="match status" value="1"/>
</dbReference>
<keyword evidence="4" id="KW-1003">Cell membrane</keyword>
<keyword evidence="10" id="KW-1185">Reference proteome</keyword>
<name>A0ABV7UE71_9HYPH</name>
<evidence type="ECO:0000313" key="10">
    <source>
        <dbReference type="Proteomes" id="UP001595704"/>
    </source>
</evidence>